<dbReference type="EMBL" id="LSRX01000657">
    <property type="protein sequence ID" value="OLP91605.1"/>
    <property type="molecule type" value="Genomic_DNA"/>
</dbReference>
<organism evidence="2 3">
    <name type="scientific">Symbiodinium microadriaticum</name>
    <name type="common">Dinoflagellate</name>
    <name type="synonym">Zooxanthella microadriatica</name>
    <dbReference type="NCBI Taxonomy" id="2951"/>
    <lineage>
        <taxon>Eukaryota</taxon>
        <taxon>Sar</taxon>
        <taxon>Alveolata</taxon>
        <taxon>Dinophyceae</taxon>
        <taxon>Suessiales</taxon>
        <taxon>Symbiodiniaceae</taxon>
        <taxon>Symbiodinium</taxon>
    </lineage>
</organism>
<dbReference type="Proteomes" id="UP000186817">
    <property type="component" value="Unassembled WGS sequence"/>
</dbReference>
<feature type="region of interest" description="Disordered" evidence="1">
    <location>
        <begin position="362"/>
        <end position="381"/>
    </location>
</feature>
<comment type="caution">
    <text evidence="2">The sequence shown here is derived from an EMBL/GenBank/DDBJ whole genome shotgun (WGS) entry which is preliminary data.</text>
</comment>
<protein>
    <submittedName>
        <fullName evidence="2">Uncharacterized protein</fullName>
    </submittedName>
</protein>
<feature type="compositionally biased region" description="Polar residues" evidence="1">
    <location>
        <begin position="394"/>
        <end position="408"/>
    </location>
</feature>
<reference evidence="2 3" key="1">
    <citation type="submission" date="2016-02" db="EMBL/GenBank/DDBJ databases">
        <title>Genome analysis of coral dinoflagellate symbionts highlights evolutionary adaptations to a symbiotic lifestyle.</title>
        <authorList>
            <person name="Aranda M."/>
            <person name="Li Y."/>
            <person name="Liew Y.J."/>
            <person name="Baumgarten S."/>
            <person name="Simakov O."/>
            <person name="Wilson M."/>
            <person name="Piel J."/>
            <person name="Ashoor H."/>
            <person name="Bougouffa S."/>
            <person name="Bajic V.B."/>
            <person name="Ryu T."/>
            <person name="Ravasi T."/>
            <person name="Bayer T."/>
            <person name="Micklem G."/>
            <person name="Kim H."/>
            <person name="Bhak J."/>
            <person name="Lajeunesse T.C."/>
            <person name="Voolstra C.R."/>
        </authorList>
    </citation>
    <scope>NUCLEOTIDE SEQUENCE [LARGE SCALE GENOMIC DNA]</scope>
    <source>
        <strain evidence="2 3">CCMP2467</strain>
    </source>
</reference>
<proteinExistence type="predicted"/>
<evidence type="ECO:0000313" key="3">
    <source>
        <dbReference type="Proteomes" id="UP000186817"/>
    </source>
</evidence>
<accession>A0A1Q9D8U2</accession>
<sequence length="596" mass="63643">MERAFCLHPSSLFCKGILCECFKQQEASEQLASSLSSFRAAGQQSIELPSSWPAVYRASEQLPASLGTFRAAGQQSIELPSSWPAVYRASKQLASSLLSFVAGELSNYATSISVSSAISSALSSYDNSSQVDRSPSISGLRNAYYIILASPAHPGGVWTKSYQVYSESVRAFGGGLYSGLRAPMAAAASMMRRALARGDVEALVSGARAEQVLPPLYLVLPAEEDGGLDLFVTAYLVRVRQNGFMVMLPDLEAVRARLDALVNEDGESIPLQRRDQVQAETVRGRQLGPGRVILADFPWSGCEFFVKPTALRGMTDRASRVLTLSVGDVVARPSAADAQDTAGRWIDQLDPDTVQEYWASANDGGAEEEEAPDEEAPLAPPHPALLARTLPAGQSGQTRRPFQTSRGLSTAELDRLMSPAGGPPARTGTLERHRAPPNPPSEGGLHLEAEFGALPPAEVQDSAAELMDSTSTLQTLLLAQMRQNAVLLEKLVSGKHGDGIQEALAGAGGSGSESSSGIKGHLAREAFVKQVSDCKLVAAKVQENAMTELGLSATEPGMMRTYMSSVCRWPTIGCCSTWQPWQLLAGRWGTKQRATS</sequence>
<dbReference type="AlphaFoldDB" id="A0A1Q9D8U2"/>
<feature type="compositionally biased region" description="Acidic residues" evidence="1">
    <location>
        <begin position="365"/>
        <end position="376"/>
    </location>
</feature>
<evidence type="ECO:0000313" key="2">
    <source>
        <dbReference type="EMBL" id="OLP91605.1"/>
    </source>
</evidence>
<gene>
    <name evidence="2" type="ORF">AK812_SmicGene26665</name>
</gene>
<keyword evidence="3" id="KW-1185">Reference proteome</keyword>
<name>A0A1Q9D8U2_SYMMI</name>
<evidence type="ECO:0000256" key="1">
    <source>
        <dbReference type="SAM" id="MobiDB-lite"/>
    </source>
</evidence>
<feature type="region of interest" description="Disordered" evidence="1">
    <location>
        <begin position="391"/>
        <end position="447"/>
    </location>
</feature>